<evidence type="ECO:0000256" key="1">
    <source>
        <dbReference type="SAM" id="MobiDB-lite"/>
    </source>
</evidence>
<comment type="caution">
    <text evidence="4">The sequence shown here is derived from an EMBL/GenBank/DDBJ whole genome shotgun (WGS) entry which is preliminary data.</text>
</comment>
<organism evidence="4 5">
    <name type="scientific">Leptospira weilii serovar Ranarum str. ICFT</name>
    <dbReference type="NCBI Taxonomy" id="1218598"/>
    <lineage>
        <taxon>Bacteria</taxon>
        <taxon>Pseudomonadati</taxon>
        <taxon>Spirochaetota</taxon>
        <taxon>Spirochaetia</taxon>
        <taxon>Leptospirales</taxon>
        <taxon>Leptospiraceae</taxon>
        <taxon>Leptospira</taxon>
    </lineage>
</organism>
<sequence>MILLRWRIFFFLCLFAITAGWNIKTEDSSLILSEEVWKAEDPVIPPLRTQITDTTSTLTDKQKSGLTSTLVAFETKKGSQIAVLVVGSTGDWTIEEYAVRVFETWKLGRKGIDDGILLVVAIQDHKTKIEVGYGLEGALPDVVCKRIIEEFMIPRFREGDYFQGISDGLDKLIAKIDGEELPEASGKIDGSSSSSANNSEESMLPNKLVTAFIILVVLGKLFGFPFGNGISGGIGALIFVAIGIFWSITFWLLIPGAILLWFFVLANGRSGWSSSSSWGSSSGGGGSWSGGGGSSGGGGASGSW</sequence>
<feature type="domain" description="TPM" evidence="3">
    <location>
        <begin position="51"/>
        <end position="174"/>
    </location>
</feature>
<accession>N1WPL9</accession>
<gene>
    <name evidence="4" type="ORF">LEP1GSC060_2245</name>
</gene>
<evidence type="ECO:0000256" key="2">
    <source>
        <dbReference type="SAM" id="Phobius"/>
    </source>
</evidence>
<keyword evidence="2" id="KW-0472">Membrane</keyword>
<proteinExistence type="predicted"/>
<name>N1WPL9_9LEPT</name>
<feature type="transmembrane region" description="Helical" evidence="2">
    <location>
        <begin position="233"/>
        <end position="266"/>
    </location>
</feature>
<feature type="region of interest" description="Disordered" evidence="1">
    <location>
        <begin position="282"/>
        <end position="304"/>
    </location>
</feature>
<keyword evidence="5" id="KW-1185">Reference proteome</keyword>
<dbReference type="RefSeq" id="WP_003002427.1">
    <property type="nucleotide sequence ID" value="NZ_AOHC02000030.1"/>
</dbReference>
<dbReference type="Gene3D" id="3.10.310.50">
    <property type="match status" value="1"/>
</dbReference>
<reference evidence="4" key="1">
    <citation type="submission" date="2013-03" db="EMBL/GenBank/DDBJ databases">
        <authorList>
            <person name="Harkins D.M."/>
            <person name="Durkin A.S."/>
            <person name="Brinkac L.M."/>
            <person name="Haft D.H."/>
            <person name="Selengut J.D."/>
            <person name="Sanka R."/>
            <person name="DePew J."/>
            <person name="Purushe J."/>
            <person name="Hartskeerl R.A."/>
            <person name="Ahmed A."/>
            <person name="van der Linden H."/>
            <person name="Goris M.G.A."/>
            <person name="Vinetz J.M."/>
            <person name="Sutton G.G."/>
            <person name="Nierman W.C."/>
            <person name="Fouts D.E."/>
        </authorList>
    </citation>
    <scope>NUCLEOTIDE SEQUENCE [LARGE SCALE GENOMIC DNA]</scope>
    <source>
        <strain evidence="4">ICFT</strain>
    </source>
</reference>
<dbReference type="STRING" id="1218598.LEP1GSC060_2245"/>
<feature type="transmembrane region" description="Helical" evidence="2">
    <location>
        <begin position="208"/>
        <end position="227"/>
    </location>
</feature>
<dbReference type="PANTHER" id="PTHR30373">
    <property type="entry name" value="UPF0603 PROTEIN YGCG"/>
    <property type="match status" value="1"/>
</dbReference>
<dbReference type="Proteomes" id="UP000012313">
    <property type="component" value="Unassembled WGS sequence"/>
</dbReference>
<evidence type="ECO:0000313" key="4">
    <source>
        <dbReference type="EMBL" id="EMY77768.1"/>
    </source>
</evidence>
<keyword evidence="2" id="KW-0812">Transmembrane</keyword>
<dbReference type="OrthoDB" id="9810918at2"/>
<dbReference type="EMBL" id="AOHC02000030">
    <property type="protein sequence ID" value="EMY77768.1"/>
    <property type="molecule type" value="Genomic_DNA"/>
</dbReference>
<protein>
    <submittedName>
        <fullName evidence="4">PF04536 family protein</fullName>
    </submittedName>
</protein>
<dbReference type="InterPro" id="IPR007621">
    <property type="entry name" value="TPM_dom"/>
</dbReference>
<dbReference type="Pfam" id="PF04536">
    <property type="entry name" value="TPM_phosphatase"/>
    <property type="match status" value="1"/>
</dbReference>
<dbReference type="PANTHER" id="PTHR30373:SF2">
    <property type="entry name" value="UPF0603 PROTEIN YGCG"/>
    <property type="match status" value="1"/>
</dbReference>
<keyword evidence="2" id="KW-1133">Transmembrane helix</keyword>
<dbReference type="AlphaFoldDB" id="N1WPL9"/>
<evidence type="ECO:0000313" key="5">
    <source>
        <dbReference type="Proteomes" id="UP000012313"/>
    </source>
</evidence>
<evidence type="ECO:0000259" key="3">
    <source>
        <dbReference type="Pfam" id="PF04536"/>
    </source>
</evidence>